<dbReference type="PANTHER" id="PTHR23028:SF53">
    <property type="entry name" value="ACYL_TRANSF_3 DOMAIN-CONTAINING PROTEIN"/>
    <property type="match status" value="1"/>
</dbReference>
<feature type="transmembrane region" description="Helical" evidence="1">
    <location>
        <begin position="171"/>
        <end position="192"/>
    </location>
</feature>
<feature type="transmembrane region" description="Helical" evidence="1">
    <location>
        <begin position="229"/>
        <end position="247"/>
    </location>
</feature>
<keyword evidence="3" id="KW-0012">Acyltransferase</keyword>
<evidence type="ECO:0000259" key="2">
    <source>
        <dbReference type="Pfam" id="PF01757"/>
    </source>
</evidence>
<protein>
    <submittedName>
        <fullName evidence="3">Acyltransferase family protein</fullName>
        <ecNumber evidence="3">2.3.-.-</ecNumber>
    </submittedName>
</protein>
<proteinExistence type="predicted"/>
<evidence type="ECO:0000313" key="3">
    <source>
        <dbReference type="EMBL" id="MFC0205267.1"/>
    </source>
</evidence>
<dbReference type="PANTHER" id="PTHR23028">
    <property type="entry name" value="ACETYLTRANSFERASE"/>
    <property type="match status" value="1"/>
</dbReference>
<dbReference type="EC" id="2.3.-.-" evidence="3"/>
<comment type="caution">
    <text evidence="3">The sequence shown here is derived from an EMBL/GenBank/DDBJ whole genome shotgun (WGS) entry which is preliminary data.</text>
</comment>
<feature type="transmembrane region" description="Helical" evidence="1">
    <location>
        <begin position="198"/>
        <end position="217"/>
    </location>
</feature>
<name>A0ABV6CY03_9SPHN</name>
<dbReference type="Proteomes" id="UP001589798">
    <property type="component" value="Unassembled WGS sequence"/>
</dbReference>
<reference evidence="3 4" key="1">
    <citation type="submission" date="2024-09" db="EMBL/GenBank/DDBJ databases">
        <authorList>
            <person name="Sun Q."/>
            <person name="Mori K."/>
        </authorList>
    </citation>
    <scope>NUCLEOTIDE SEQUENCE [LARGE SCALE GENOMIC DNA]</scope>
    <source>
        <strain evidence="3 4">CCM 7706</strain>
    </source>
</reference>
<dbReference type="RefSeq" id="WP_379487997.1">
    <property type="nucleotide sequence ID" value="NZ_JBHLWK010000015.1"/>
</dbReference>
<keyword evidence="4" id="KW-1185">Reference proteome</keyword>
<organism evidence="3 4">
    <name type="scientific">Novosphingobium soli</name>
    <dbReference type="NCBI Taxonomy" id="574956"/>
    <lineage>
        <taxon>Bacteria</taxon>
        <taxon>Pseudomonadati</taxon>
        <taxon>Pseudomonadota</taxon>
        <taxon>Alphaproteobacteria</taxon>
        <taxon>Sphingomonadales</taxon>
        <taxon>Sphingomonadaceae</taxon>
        <taxon>Novosphingobium</taxon>
    </lineage>
</organism>
<dbReference type="Pfam" id="PF01757">
    <property type="entry name" value="Acyl_transf_3"/>
    <property type="match status" value="1"/>
</dbReference>
<feature type="transmembrane region" description="Helical" evidence="1">
    <location>
        <begin position="301"/>
        <end position="322"/>
    </location>
</feature>
<keyword evidence="3" id="KW-0808">Transferase</keyword>
<dbReference type="GO" id="GO:0016746">
    <property type="term" value="F:acyltransferase activity"/>
    <property type="evidence" value="ECO:0007669"/>
    <property type="project" value="UniProtKB-KW"/>
</dbReference>
<feature type="transmembrane region" description="Helical" evidence="1">
    <location>
        <begin position="95"/>
        <end position="120"/>
    </location>
</feature>
<dbReference type="InterPro" id="IPR050879">
    <property type="entry name" value="Acyltransferase_3"/>
</dbReference>
<accession>A0ABV6CY03</accession>
<sequence>MNARPRSRREPVHGLDLVRFLAACLVAVYHLGFKAWALESSSLHAVLAETVRRPPGSAFTWCGWIGVQVFFVVSGAVIAYSASGASARGFAERRLVRLLPALLLAIAIVLPLAITVLRTAPGEATWLAIRTLAFAPQGPWIIGQFWTIPVELAFYALVCAVLGCGRDPTRILPWVLGAASAGYWAADAAGWIHAGGRLSELLLLAHGIYFSLGMLCARLAAARWRPGEAVLAAACLAAAALQVRAAARWEMTAMPERAAAWPLPYAVWLGGLALIALSFAYRDAMAAALARCSPGLRLAGLATYPFYLVHLHVGGAILLALAPLGPAVASLAAVGGAILVALTLAQWLEPPVRRALLSAIARLGRAGPRLRPG</sequence>
<feature type="domain" description="Acyltransferase 3" evidence="2">
    <location>
        <begin position="13"/>
        <end position="344"/>
    </location>
</feature>
<dbReference type="InterPro" id="IPR002656">
    <property type="entry name" value="Acyl_transf_3_dom"/>
</dbReference>
<gene>
    <name evidence="3" type="ORF">ACFFJC_13420</name>
</gene>
<feature type="transmembrane region" description="Helical" evidence="1">
    <location>
        <begin position="20"/>
        <end position="38"/>
    </location>
</feature>
<evidence type="ECO:0000313" key="4">
    <source>
        <dbReference type="Proteomes" id="UP001589798"/>
    </source>
</evidence>
<feature type="transmembrane region" description="Helical" evidence="1">
    <location>
        <begin position="328"/>
        <end position="348"/>
    </location>
</feature>
<feature type="transmembrane region" description="Helical" evidence="1">
    <location>
        <begin position="259"/>
        <end position="281"/>
    </location>
</feature>
<dbReference type="EMBL" id="JBHLWK010000015">
    <property type="protein sequence ID" value="MFC0205267.1"/>
    <property type="molecule type" value="Genomic_DNA"/>
</dbReference>
<feature type="transmembrane region" description="Helical" evidence="1">
    <location>
        <begin position="58"/>
        <end position="83"/>
    </location>
</feature>
<keyword evidence="1" id="KW-0472">Membrane</keyword>
<evidence type="ECO:0000256" key="1">
    <source>
        <dbReference type="SAM" id="Phobius"/>
    </source>
</evidence>
<keyword evidence="1" id="KW-0812">Transmembrane</keyword>
<feature type="transmembrane region" description="Helical" evidence="1">
    <location>
        <begin position="140"/>
        <end position="164"/>
    </location>
</feature>
<keyword evidence="1" id="KW-1133">Transmembrane helix</keyword>